<dbReference type="AlphaFoldDB" id="E1R2A3"/>
<dbReference type="InterPro" id="IPR006442">
    <property type="entry name" value="Antitoxin_Phd/YefM"/>
</dbReference>
<accession>E1R2A3</accession>
<name>E1R2A3_SEDSS</name>
<dbReference type="Gene3D" id="1.10.1220.170">
    <property type="match status" value="1"/>
</dbReference>
<dbReference type="PANTHER" id="PTHR33713:SF6">
    <property type="entry name" value="ANTITOXIN YEFM"/>
    <property type="match status" value="1"/>
</dbReference>
<dbReference type="STRING" id="573413.Spirs_3372"/>
<comment type="function">
    <text evidence="2">Antitoxin component of a type II toxin-antitoxin (TA) system.</text>
</comment>
<keyword evidence="4" id="KW-1185">Reference proteome</keyword>
<dbReference type="RefSeq" id="WP_013255922.1">
    <property type="nucleotide sequence ID" value="NC_014364.1"/>
</dbReference>
<dbReference type="Pfam" id="PF02604">
    <property type="entry name" value="PhdYeFM_antitox"/>
    <property type="match status" value="1"/>
</dbReference>
<dbReference type="HOGENOM" id="CLU_155837_1_0_12"/>
<dbReference type="EMBL" id="CP002116">
    <property type="protein sequence ID" value="ADK82463.1"/>
    <property type="molecule type" value="Genomic_DNA"/>
</dbReference>
<dbReference type="SUPFAM" id="SSF143120">
    <property type="entry name" value="YefM-like"/>
    <property type="match status" value="1"/>
</dbReference>
<organism evidence="3 4">
    <name type="scientific">Sediminispirochaeta smaragdinae (strain DSM 11293 / JCM 15392 / SEBR 4228)</name>
    <name type="common">Spirochaeta smaragdinae</name>
    <dbReference type="NCBI Taxonomy" id="573413"/>
    <lineage>
        <taxon>Bacteria</taxon>
        <taxon>Pseudomonadati</taxon>
        <taxon>Spirochaetota</taxon>
        <taxon>Spirochaetia</taxon>
        <taxon>Spirochaetales</taxon>
        <taxon>Spirochaetaceae</taxon>
        <taxon>Sediminispirochaeta</taxon>
    </lineage>
</organism>
<protein>
    <recommendedName>
        <fullName evidence="2">Antitoxin</fullName>
    </recommendedName>
</protein>
<sequence length="84" mass="9479">MRIMTYTNARNNLRQLIDDVVDTSTETVITSKEGRDVVVMSLADYNGWTTTNHLLSTPENASRLLKAARDVKAGRVIQRDLIDE</sequence>
<dbReference type="InterPro" id="IPR036165">
    <property type="entry name" value="YefM-like_sf"/>
</dbReference>
<evidence type="ECO:0000256" key="1">
    <source>
        <dbReference type="ARBA" id="ARBA00009981"/>
    </source>
</evidence>
<dbReference type="KEGG" id="ssm:Spirs_3372"/>
<dbReference type="OrthoDB" id="6427at2"/>
<gene>
    <name evidence="3" type="ordered locus">Spirs_3372</name>
</gene>
<evidence type="ECO:0000256" key="2">
    <source>
        <dbReference type="RuleBase" id="RU362080"/>
    </source>
</evidence>
<dbReference type="eggNOG" id="COG2161">
    <property type="taxonomic scope" value="Bacteria"/>
</dbReference>
<dbReference type="Proteomes" id="UP000002318">
    <property type="component" value="Chromosome"/>
</dbReference>
<comment type="similarity">
    <text evidence="1 2">Belongs to the phD/YefM antitoxin family.</text>
</comment>
<evidence type="ECO:0000313" key="3">
    <source>
        <dbReference type="EMBL" id="ADK82463.1"/>
    </source>
</evidence>
<dbReference type="InterPro" id="IPR051405">
    <property type="entry name" value="phD/YefM_antitoxin"/>
</dbReference>
<dbReference type="NCBIfam" id="TIGR01552">
    <property type="entry name" value="phd_fam"/>
    <property type="match status" value="1"/>
</dbReference>
<proteinExistence type="inferred from homology"/>
<evidence type="ECO:0000313" key="4">
    <source>
        <dbReference type="Proteomes" id="UP000002318"/>
    </source>
</evidence>
<dbReference type="PANTHER" id="PTHR33713">
    <property type="entry name" value="ANTITOXIN YAFN-RELATED"/>
    <property type="match status" value="1"/>
</dbReference>
<dbReference type="Gene3D" id="3.40.1620.10">
    <property type="entry name" value="YefM-like domain"/>
    <property type="match status" value="1"/>
</dbReference>
<reference evidence="3 4" key="1">
    <citation type="journal article" date="2010" name="Stand. Genomic Sci.">
        <title>Complete genome sequence of Spirochaeta smaragdinae type strain (SEBR 4228).</title>
        <authorList>
            <person name="Mavromatis K."/>
            <person name="Yasawong M."/>
            <person name="Chertkov O."/>
            <person name="Lapidus A."/>
            <person name="Lucas S."/>
            <person name="Nolan M."/>
            <person name="Del Rio T.G."/>
            <person name="Tice H."/>
            <person name="Cheng J.F."/>
            <person name="Pitluck S."/>
            <person name="Liolios K."/>
            <person name="Ivanova N."/>
            <person name="Tapia R."/>
            <person name="Han C."/>
            <person name="Bruce D."/>
            <person name="Goodwin L."/>
            <person name="Pati A."/>
            <person name="Chen A."/>
            <person name="Palaniappan K."/>
            <person name="Land M."/>
            <person name="Hauser L."/>
            <person name="Chang Y.J."/>
            <person name="Jeffries C.D."/>
            <person name="Detter J.C."/>
            <person name="Rohde M."/>
            <person name="Brambilla E."/>
            <person name="Spring S."/>
            <person name="Goker M."/>
            <person name="Sikorski J."/>
            <person name="Woyke T."/>
            <person name="Bristow J."/>
            <person name="Eisen J.A."/>
            <person name="Markowitz V."/>
            <person name="Hugenholtz P."/>
            <person name="Klenk H.P."/>
            <person name="Kyrpides N.C."/>
        </authorList>
    </citation>
    <scope>NUCLEOTIDE SEQUENCE [LARGE SCALE GENOMIC DNA]</scope>
    <source>
        <strain evidence="4">DSM 11293 / JCM 15392 / SEBR 4228</strain>
    </source>
</reference>